<dbReference type="EMBL" id="CP019343">
    <property type="protein sequence ID" value="ARN74372.1"/>
    <property type="molecule type" value="Genomic_DNA"/>
</dbReference>
<dbReference type="InterPro" id="IPR058982">
    <property type="entry name" value="Beta-barrel_AprE"/>
</dbReference>
<dbReference type="GO" id="GO:0009306">
    <property type="term" value="P:protein secretion"/>
    <property type="evidence" value="ECO:0007669"/>
    <property type="project" value="InterPro"/>
</dbReference>
<dbReference type="NCBIfam" id="TIGR01843">
    <property type="entry name" value="type_I_hlyD"/>
    <property type="match status" value="1"/>
</dbReference>
<dbReference type="Pfam" id="PF25994">
    <property type="entry name" value="HH_AprE"/>
    <property type="match status" value="1"/>
</dbReference>
<dbReference type="PROSITE" id="PS00543">
    <property type="entry name" value="HLYD_FAMILY"/>
    <property type="match status" value="1"/>
</dbReference>
<evidence type="ECO:0000256" key="10">
    <source>
        <dbReference type="SAM" id="Coils"/>
    </source>
</evidence>
<dbReference type="STRING" id="716816.BST96_09705"/>
<evidence type="ECO:0000313" key="14">
    <source>
        <dbReference type="Proteomes" id="UP000193450"/>
    </source>
</evidence>
<organism evidence="13 14">
    <name type="scientific">Oceanicoccus sagamiensis</name>
    <dbReference type="NCBI Taxonomy" id="716816"/>
    <lineage>
        <taxon>Bacteria</taxon>
        <taxon>Pseudomonadati</taxon>
        <taxon>Pseudomonadota</taxon>
        <taxon>Gammaproteobacteria</taxon>
        <taxon>Cellvibrionales</taxon>
        <taxon>Spongiibacteraceae</taxon>
        <taxon>Oceanicoccus</taxon>
    </lineage>
</organism>
<evidence type="ECO:0000256" key="7">
    <source>
        <dbReference type="ARBA" id="ARBA00022989"/>
    </source>
</evidence>
<feature type="transmembrane region" description="Helical" evidence="9">
    <location>
        <begin position="18"/>
        <end position="39"/>
    </location>
</feature>
<evidence type="ECO:0000256" key="8">
    <source>
        <dbReference type="ARBA" id="ARBA00023136"/>
    </source>
</evidence>
<evidence type="ECO:0000259" key="12">
    <source>
        <dbReference type="Pfam" id="PF26002"/>
    </source>
</evidence>
<dbReference type="PRINTS" id="PR01490">
    <property type="entry name" value="RTXTOXIND"/>
</dbReference>
<dbReference type="InterPro" id="IPR050739">
    <property type="entry name" value="MFP"/>
</dbReference>
<dbReference type="Proteomes" id="UP000193450">
    <property type="component" value="Chromosome"/>
</dbReference>
<dbReference type="SUPFAM" id="SSF111369">
    <property type="entry name" value="HlyD-like secretion proteins"/>
    <property type="match status" value="1"/>
</dbReference>
<gene>
    <name evidence="13" type="ORF">BST96_09705</name>
</gene>
<evidence type="ECO:0000256" key="4">
    <source>
        <dbReference type="ARBA" id="ARBA00022475"/>
    </source>
</evidence>
<feature type="domain" description="AprE-like long alpha-helical hairpin" evidence="11">
    <location>
        <begin position="96"/>
        <end position="276"/>
    </location>
</feature>
<dbReference type="InterPro" id="IPR010129">
    <property type="entry name" value="T1SS_HlyD"/>
</dbReference>
<keyword evidence="6 9" id="KW-0812">Transmembrane</keyword>
<dbReference type="PANTHER" id="PTHR30386:SF26">
    <property type="entry name" value="TRANSPORT PROTEIN COMB"/>
    <property type="match status" value="1"/>
</dbReference>
<dbReference type="RefSeq" id="WP_085758515.1">
    <property type="nucleotide sequence ID" value="NZ_CP019343.1"/>
</dbReference>
<sequence length="433" mass="47528">MDNNFILRAFPDTNEDRYIGRALLAVAIFVALLGFWASVAKVPEVAKTRGEIIPQGGDIQVVQSLSGGKLLQVYVSEGDVVEKGQSIASLDQTVSEADVKQLEVQRADYMLRIERLSALVHDRAPEFAADGKQYPGLADQQQRLYDSEKSLLAAKLGQIDDRINAKKAELNSLESQLKLSSEQVSVIQREVDIFQSAADKGVSSKRELLEKKERLSELKRIQEELTGRKKSLVESLSALAKEGESETLKTNTDHRTRRSELVEKLQEVEQELIQAHTALGQNALVAPIAGVIKALPNANVGAVIQPGGVVAELVPSDQPLDVEVRVSPRDIGFIKVGQQVLVKVDAYDYSRFGAIKGEVARVSPSTFKDPQNGQAYFKATIKPQSEFVGDEAKGRRIKVGMTAEADITTGQKTIFQYLLKPVYTTVDTALSER</sequence>
<dbReference type="KEGG" id="osg:BST96_09705"/>
<accession>A0A1X9ND97</accession>
<dbReference type="Pfam" id="PF26002">
    <property type="entry name" value="Beta-barrel_AprE"/>
    <property type="match status" value="1"/>
</dbReference>
<feature type="domain" description="AprE-like beta-barrel" evidence="12">
    <location>
        <begin position="322"/>
        <end position="410"/>
    </location>
</feature>
<keyword evidence="10" id="KW-0175">Coiled coil</keyword>
<protein>
    <recommendedName>
        <fullName evidence="9">Membrane fusion protein (MFP) family protein</fullName>
    </recommendedName>
</protein>
<comment type="similarity">
    <text evidence="2 9">Belongs to the membrane fusion protein (MFP) (TC 8.A.1) family.</text>
</comment>
<evidence type="ECO:0000259" key="11">
    <source>
        <dbReference type="Pfam" id="PF25994"/>
    </source>
</evidence>
<evidence type="ECO:0000256" key="3">
    <source>
        <dbReference type="ARBA" id="ARBA00022448"/>
    </source>
</evidence>
<proteinExistence type="inferred from homology"/>
<keyword evidence="5 9" id="KW-0997">Cell inner membrane</keyword>
<dbReference type="PANTHER" id="PTHR30386">
    <property type="entry name" value="MEMBRANE FUSION SUBUNIT OF EMRAB-TOLC MULTIDRUG EFFLUX PUMP"/>
    <property type="match status" value="1"/>
</dbReference>
<evidence type="ECO:0000256" key="6">
    <source>
        <dbReference type="ARBA" id="ARBA00022692"/>
    </source>
</evidence>
<evidence type="ECO:0000256" key="5">
    <source>
        <dbReference type="ARBA" id="ARBA00022519"/>
    </source>
</evidence>
<evidence type="ECO:0000313" key="13">
    <source>
        <dbReference type="EMBL" id="ARN74372.1"/>
    </source>
</evidence>
<evidence type="ECO:0000256" key="9">
    <source>
        <dbReference type="RuleBase" id="RU365093"/>
    </source>
</evidence>
<keyword evidence="8 9" id="KW-0472">Membrane</keyword>
<dbReference type="Gene3D" id="2.40.50.100">
    <property type="match status" value="1"/>
</dbReference>
<dbReference type="Gene3D" id="2.40.30.170">
    <property type="match status" value="1"/>
</dbReference>
<dbReference type="OrthoDB" id="9775513at2"/>
<reference evidence="13 14" key="1">
    <citation type="submission" date="2016-11" db="EMBL/GenBank/DDBJ databases">
        <title>Trade-off between light-utilization and light-protection in marine flavobacteria.</title>
        <authorList>
            <person name="Kumagai Y."/>
        </authorList>
    </citation>
    <scope>NUCLEOTIDE SEQUENCE [LARGE SCALE GENOMIC DNA]</scope>
    <source>
        <strain evidence="13 14">NBRC 107125</strain>
    </source>
</reference>
<dbReference type="InterPro" id="IPR006144">
    <property type="entry name" value="Secretion_HlyD_CS"/>
</dbReference>
<dbReference type="AlphaFoldDB" id="A0A1X9ND97"/>
<name>A0A1X9ND97_9GAMM</name>
<feature type="coiled-coil region" evidence="10">
    <location>
        <begin position="156"/>
        <end position="278"/>
    </location>
</feature>
<comment type="subcellular location">
    <subcellularLocation>
        <location evidence="1 9">Cell inner membrane</location>
        <topology evidence="1 9">Single-pass membrane protein</topology>
    </subcellularLocation>
</comment>
<dbReference type="GO" id="GO:0005886">
    <property type="term" value="C:plasma membrane"/>
    <property type="evidence" value="ECO:0007669"/>
    <property type="project" value="UniProtKB-SubCell"/>
</dbReference>
<keyword evidence="7 9" id="KW-1133">Transmembrane helix</keyword>
<evidence type="ECO:0000256" key="1">
    <source>
        <dbReference type="ARBA" id="ARBA00004377"/>
    </source>
</evidence>
<keyword evidence="3 9" id="KW-0813">Transport</keyword>
<dbReference type="InterPro" id="IPR058781">
    <property type="entry name" value="HH_AprE-like"/>
</dbReference>
<keyword evidence="4 9" id="KW-1003">Cell membrane</keyword>
<keyword evidence="14" id="KW-1185">Reference proteome</keyword>
<evidence type="ECO:0000256" key="2">
    <source>
        <dbReference type="ARBA" id="ARBA00009477"/>
    </source>
</evidence>